<evidence type="ECO:0000256" key="1">
    <source>
        <dbReference type="SAM" id="MobiDB-lite"/>
    </source>
</evidence>
<gene>
    <name evidence="2" type="ORF">A374_06251</name>
</gene>
<protein>
    <submittedName>
        <fullName evidence="2">Uncharacterized protein</fullName>
    </submittedName>
</protein>
<dbReference type="STRING" id="1196324.A374_06251"/>
<evidence type="ECO:0000313" key="2">
    <source>
        <dbReference type="EMBL" id="EIT86178.1"/>
    </source>
</evidence>
<feature type="region of interest" description="Disordered" evidence="1">
    <location>
        <begin position="35"/>
        <end position="55"/>
    </location>
</feature>
<evidence type="ECO:0000313" key="3">
    <source>
        <dbReference type="Proteomes" id="UP000004080"/>
    </source>
</evidence>
<dbReference type="RefSeq" id="WP_007201347.1">
    <property type="nucleotide sequence ID" value="NZ_AKKV01000022.1"/>
</dbReference>
<reference evidence="2 3" key="1">
    <citation type="journal article" date="2012" name="J. Bacteriol.">
        <title>Genome of Bacillus macauensis ZFHKF-1, a Long-Chain-Forming Bacterium.</title>
        <authorList>
            <person name="Cai L."/>
            <person name="Zhang T."/>
        </authorList>
    </citation>
    <scope>NUCLEOTIDE SEQUENCE [LARGE SCALE GENOMIC DNA]</scope>
    <source>
        <strain evidence="2 3">ZFHKF-1</strain>
    </source>
</reference>
<keyword evidence="3" id="KW-1185">Reference proteome</keyword>
<feature type="compositionally biased region" description="Basic and acidic residues" evidence="1">
    <location>
        <begin position="41"/>
        <end position="51"/>
    </location>
</feature>
<accession>I8UH84</accession>
<comment type="caution">
    <text evidence="2">The sequence shown here is derived from an EMBL/GenBank/DDBJ whole genome shotgun (WGS) entry which is preliminary data.</text>
</comment>
<organism evidence="2 3">
    <name type="scientific">Fictibacillus macauensis ZFHKF-1</name>
    <dbReference type="NCBI Taxonomy" id="1196324"/>
    <lineage>
        <taxon>Bacteria</taxon>
        <taxon>Bacillati</taxon>
        <taxon>Bacillota</taxon>
        <taxon>Bacilli</taxon>
        <taxon>Bacillales</taxon>
        <taxon>Fictibacillaceae</taxon>
        <taxon>Fictibacillus</taxon>
    </lineage>
</organism>
<name>I8UH84_9BACL</name>
<dbReference type="Proteomes" id="UP000004080">
    <property type="component" value="Unassembled WGS sequence"/>
</dbReference>
<dbReference type="InterPro" id="IPR031681">
    <property type="entry name" value="YwqH-like"/>
</dbReference>
<proteinExistence type="predicted"/>
<dbReference type="Pfam" id="PF16888">
    <property type="entry name" value="YwqH-like"/>
    <property type="match status" value="1"/>
</dbReference>
<sequence>MLDLSPLNSQLSRNKEDILDLQRCQKKLESLQEHFTQGESKCTEPKLHKNEWSGSKADQFDKKRATLYTGYKELMKQLSGAITIIQNKISALQTSSSQLEKTIKTELVQHQQALKK</sequence>
<dbReference type="AlphaFoldDB" id="I8UH84"/>
<dbReference type="PATRIC" id="fig|1196324.3.peg.1275"/>
<dbReference type="EMBL" id="AKKV01000022">
    <property type="protein sequence ID" value="EIT86178.1"/>
    <property type="molecule type" value="Genomic_DNA"/>
</dbReference>